<dbReference type="EMBL" id="JANJQO010000066">
    <property type="protein sequence ID" value="KAJ2982623.1"/>
    <property type="molecule type" value="Genomic_DNA"/>
</dbReference>
<sequence>MSLSQEQVSRLLALVGMPEDMQSRCDDLTYLRRLMRLFVQAVPFGSLALHYSPGRFISLNLDDLFEKIVENGHGGYCMELNSLFAALLRALGFLTVTIGGRIAKGQGQFSGPTHMAMIVTIKDERYLVDVGFGPSTAFLPIPMVKTSDVDSFPVIGTRRGKLEFTSLDLHTDPSQRAWVYSTQHNSESEWTQQYAVTEQELAQPDYEVMNHFTSTHPTAFFVQNLLMVKVICSSSEGDDFEPKQIVTLFRDRLRFSTPGVGDPKIAVLASEEERVSAIKEQFGITLTRRERESIEGHASAIASEKSTDAIISRP</sequence>
<accession>A0ACC1NWC7</accession>
<reference evidence="1" key="1">
    <citation type="submission" date="2022-08" db="EMBL/GenBank/DDBJ databases">
        <title>Genome Sequence of Lecanicillium fungicola.</title>
        <authorList>
            <person name="Buettner E."/>
        </authorList>
    </citation>
    <scope>NUCLEOTIDE SEQUENCE</scope>
    <source>
        <strain evidence="1">Babe33</strain>
    </source>
</reference>
<protein>
    <submittedName>
        <fullName evidence="1">Uncharacterized protein</fullName>
    </submittedName>
</protein>
<organism evidence="1 2">
    <name type="scientific">Zarea fungicola</name>
    <dbReference type="NCBI Taxonomy" id="93591"/>
    <lineage>
        <taxon>Eukaryota</taxon>
        <taxon>Fungi</taxon>
        <taxon>Dikarya</taxon>
        <taxon>Ascomycota</taxon>
        <taxon>Pezizomycotina</taxon>
        <taxon>Sordariomycetes</taxon>
        <taxon>Hypocreomycetidae</taxon>
        <taxon>Hypocreales</taxon>
        <taxon>Cordycipitaceae</taxon>
        <taxon>Zarea</taxon>
    </lineage>
</organism>
<gene>
    <name evidence="1" type="ORF">NQ176_g1263</name>
</gene>
<comment type="caution">
    <text evidence="1">The sequence shown here is derived from an EMBL/GenBank/DDBJ whole genome shotgun (WGS) entry which is preliminary data.</text>
</comment>
<evidence type="ECO:0000313" key="1">
    <source>
        <dbReference type="EMBL" id="KAJ2982623.1"/>
    </source>
</evidence>
<evidence type="ECO:0000313" key="2">
    <source>
        <dbReference type="Proteomes" id="UP001143910"/>
    </source>
</evidence>
<name>A0ACC1NWC7_9HYPO</name>
<keyword evidence="2" id="KW-1185">Reference proteome</keyword>
<dbReference type="Proteomes" id="UP001143910">
    <property type="component" value="Unassembled WGS sequence"/>
</dbReference>
<proteinExistence type="predicted"/>